<evidence type="ECO:0000256" key="1">
    <source>
        <dbReference type="ARBA" id="ARBA00009570"/>
    </source>
</evidence>
<name>A0A0N9N3R3_9ACTN</name>
<keyword evidence="4" id="KW-1185">Reference proteome</keyword>
<dbReference type="Gene3D" id="3.10.450.50">
    <property type="match status" value="1"/>
</dbReference>
<dbReference type="GO" id="GO:0051213">
    <property type="term" value="F:dioxygenase activity"/>
    <property type="evidence" value="ECO:0007669"/>
    <property type="project" value="UniProtKB-KW"/>
</dbReference>
<protein>
    <submittedName>
        <fullName evidence="3">Aromatic-ring-hydroxylating dioxygenase</fullName>
    </submittedName>
</protein>
<dbReference type="PATRIC" id="fig|1136941.3.peg.2309"/>
<accession>A0A0N9N3R3</accession>
<reference evidence="3 4" key="2">
    <citation type="journal article" date="2017" name="Int. J. Syst. Evol. Microbiol.">
        <title>Gordonia phthalatica sp. nov., a di-n-butyl phthalate-degrading bacterium isolated from activated sludge.</title>
        <authorList>
            <person name="Jin D."/>
            <person name="Kong X."/>
            <person name="Jia M."/>
            <person name="Yu X."/>
            <person name="Wang X."/>
            <person name="Zhuang X."/>
            <person name="Deng Y."/>
            <person name="Bai Z."/>
        </authorList>
    </citation>
    <scope>NUCLEOTIDE SEQUENCE [LARGE SCALE GENOMIC DNA]</scope>
    <source>
        <strain evidence="3 4">QH-11</strain>
    </source>
</reference>
<reference evidence="4" key="1">
    <citation type="submission" date="2015-06" db="EMBL/GenBank/DDBJ databases">
        <title>Complete genome sequence and metabolic analysis of phthalate degradation pathway in Gordonia sp. QH-11.</title>
        <authorList>
            <person name="Jin D."/>
            <person name="Kong X."/>
            <person name="Bai Z."/>
        </authorList>
    </citation>
    <scope>NUCLEOTIDE SEQUENCE [LARGE SCALE GENOMIC DNA]</scope>
    <source>
        <strain evidence="4">QH-11</strain>
    </source>
</reference>
<dbReference type="KEGG" id="goq:ACH46_11320"/>
<dbReference type="STRING" id="1136941.ACH46_11320"/>
<dbReference type="Proteomes" id="UP000063789">
    <property type="component" value="Chromosome"/>
</dbReference>
<gene>
    <name evidence="3" type="ORF">ACH46_11320</name>
</gene>
<dbReference type="OrthoDB" id="3212009at2"/>
<dbReference type="PANTHER" id="PTHR41534">
    <property type="entry name" value="BLR3401 PROTEIN"/>
    <property type="match status" value="1"/>
</dbReference>
<dbReference type="InterPro" id="IPR032710">
    <property type="entry name" value="NTF2-like_dom_sf"/>
</dbReference>
<dbReference type="RefSeq" id="WP_062392981.1">
    <property type="nucleotide sequence ID" value="NZ_CP011853.1"/>
</dbReference>
<dbReference type="AlphaFoldDB" id="A0A0N9N3R3"/>
<dbReference type="GO" id="GO:0019380">
    <property type="term" value="P:3-phenylpropionate catabolic process"/>
    <property type="evidence" value="ECO:0007669"/>
    <property type="project" value="TreeGrafter"/>
</dbReference>
<sequence>MTDLSFTDPRVLRAIELIWREAALLDAKDYRTWEAMYADDAKYVIPIDPDTDDFDASLNMVNDDKRMRGLRVQRMMQGYSQSAVAAARTVRIVSRFTVDEASDASVTIRSAQILNAFKRQTFTTIGAEMVHVVRFGETTADDQIALKVVRLVDSEDAVSASGYLL</sequence>
<dbReference type="SUPFAM" id="SSF54427">
    <property type="entry name" value="NTF2-like"/>
    <property type="match status" value="1"/>
</dbReference>
<dbReference type="InterPro" id="IPR000391">
    <property type="entry name" value="Rng_hydr_dOase-bsu"/>
</dbReference>
<comment type="similarity">
    <text evidence="1">Belongs to the bacterial ring-hydroxylating dioxygenase beta subunit family.</text>
</comment>
<dbReference type="PANTHER" id="PTHR41534:SF2">
    <property type="entry name" value="3-PHENYLPROPIONATE_CINNAMIC ACID DIOXYGENASE SUBUNIT BETA"/>
    <property type="match status" value="1"/>
</dbReference>
<dbReference type="Pfam" id="PF00866">
    <property type="entry name" value="Ring_hydroxyl_B"/>
    <property type="match status" value="1"/>
</dbReference>
<dbReference type="EMBL" id="CP011853">
    <property type="protein sequence ID" value="ALG84977.1"/>
    <property type="molecule type" value="Genomic_DNA"/>
</dbReference>
<organism evidence="3 4">
    <name type="scientific">Gordonia phthalatica</name>
    <dbReference type="NCBI Taxonomy" id="1136941"/>
    <lineage>
        <taxon>Bacteria</taxon>
        <taxon>Bacillati</taxon>
        <taxon>Actinomycetota</taxon>
        <taxon>Actinomycetes</taxon>
        <taxon>Mycobacteriales</taxon>
        <taxon>Gordoniaceae</taxon>
        <taxon>Gordonia</taxon>
    </lineage>
</organism>
<keyword evidence="2" id="KW-0560">Oxidoreductase</keyword>
<proteinExistence type="inferred from homology"/>
<evidence type="ECO:0000256" key="2">
    <source>
        <dbReference type="ARBA" id="ARBA00023002"/>
    </source>
</evidence>
<keyword evidence="3" id="KW-0223">Dioxygenase</keyword>
<evidence type="ECO:0000313" key="4">
    <source>
        <dbReference type="Proteomes" id="UP000063789"/>
    </source>
</evidence>
<evidence type="ECO:0000313" key="3">
    <source>
        <dbReference type="EMBL" id="ALG84977.1"/>
    </source>
</evidence>